<dbReference type="OrthoDB" id="1711136at2759"/>
<dbReference type="InterPro" id="IPR001841">
    <property type="entry name" value="Znf_RING"/>
</dbReference>
<keyword evidence="1" id="KW-0862">Zinc</keyword>
<evidence type="ECO:0000313" key="5">
    <source>
        <dbReference type="Proteomes" id="UP000670092"/>
    </source>
</evidence>
<evidence type="ECO:0000259" key="3">
    <source>
        <dbReference type="PROSITE" id="PS50089"/>
    </source>
</evidence>
<dbReference type="PANTHER" id="PTHR14879">
    <property type="entry name" value="CASPASE REGULATOR, RING FINGER DOMAIN-CONTAINING"/>
    <property type="match status" value="1"/>
</dbReference>
<dbReference type="SUPFAM" id="SSF57850">
    <property type="entry name" value="RING/U-box"/>
    <property type="match status" value="1"/>
</dbReference>
<dbReference type="GO" id="GO:0008270">
    <property type="term" value="F:zinc ion binding"/>
    <property type="evidence" value="ECO:0007669"/>
    <property type="project" value="UniProtKB-KW"/>
</dbReference>
<dbReference type="PANTHER" id="PTHR14879:SF5">
    <property type="entry name" value="RING-TYPE DOMAIN-CONTAINING PROTEIN"/>
    <property type="match status" value="1"/>
</dbReference>
<feature type="compositionally biased region" description="Polar residues" evidence="2">
    <location>
        <begin position="552"/>
        <end position="561"/>
    </location>
</feature>
<keyword evidence="1" id="KW-0479">Metal-binding</keyword>
<feature type="region of interest" description="Disordered" evidence="2">
    <location>
        <begin position="552"/>
        <end position="579"/>
    </location>
</feature>
<reference evidence="4 5" key="1">
    <citation type="submission" date="2021-01" db="EMBL/GenBank/DDBJ databases">
        <title>Chromosome-level genome assembly of a human fungal pathogen reveals clustering of transcriptionally co-regulated genes.</title>
        <authorList>
            <person name="Voorhies M."/>
            <person name="Cohen S."/>
            <person name="Shea T.P."/>
            <person name="Petrus S."/>
            <person name="Munoz J.F."/>
            <person name="Poplawski S."/>
            <person name="Goldman W.E."/>
            <person name="Michael T."/>
            <person name="Cuomo C.A."/>
            <person name="Sil A."/>
            <person name="Beyhan S."/>
        </authorList>
    </citation>
    <scope>NUCLEOTIDE SEQUENCE [LARGE SCALE GENOMIC DNA]</scope>
    <source>
        <strain evidence="4 5">G184AR</strain>
    </source>
</reference>
<feature type="region of interest" description="Disordered" evidence="2">
    <location>
        <begin position="460"/>
        <end position="500"/>
    </location>
</feature>
<feature type="region of interest" description="Disordered" evidence="2">
    <location>
        <begin position="292"/>
        <end position="320"/>
    </location>
</feature>
<dbReference type="AlphaFoldDB" id="A0A8H7YLB7"/>
<dbReference type="SMART" id="SM00184">
    <property type="entry name" value="RING"/>
    <property type="match status" value="1"/>
</dbReference>
<accession>A0A8H7YLB7</accession>
<organism evidence="4 5">
    <name type="scientific">Ajellomyces capsulatus</name>
    <name type="common">Darling's disease fungus</name>
    <name type="synonym">Histoplasma capsulatum</name>
    <dbReference type="NCBI Taxonomy" id="5037"/>
    <lineage>
        <taxon>Eukaryota</taxon>
        <taxon>Fungi</taxon>
        <taxon>Dikarya</taxon>
        <taxon>Ascomycota</taxon>
        <taxon>Pezizomycotina</taxon>
        <taxon>Eurotiomycetes</taxon>
        <taxon>Eurotiomycetidae</taxon>
        <taxon>Onygenales</taxon>
        <taxon>Ajellomycetaceae</taxon>
        <taxon>Histoplasma</taxon>
    </lineage>
</organism>
<feature type="compositionally biased region" description="Polar residues" evidence="2">
    <location>
        <begin position="140"/>
        <end position="158"/>
    </location>
</feature>
<keyword evidence="1" id="KW-0863">Zinc-finger</keyword>
<name>A0A8H7YLB7_AJECA</name>
<dbReference type="InterPro" id="IPR013083">
    <property type="entry name" value="Znf_RING/FYVE/PHD"/>
</dbReference>
<sequence length="650" mass="71899">MSNCPLQTLIPKCIHKHATGCQLPCSHSCCFCVRSHPCAVPDTSRDSLSRESPPHPRYCSNCKEYWASQINRPSSASPKPVSGSCVQQPQPHSHCALPLNLHWTASPYNYPQSQNRQLSRDICVPDYPGNGQRQPAVITEPSQPFTNQSSLQRNQGHPNQDEFHQQVSWTPRHAASNSYTFGQAASNPLISHHRAYMPVNHTGMAGRHEYASPGTTIPTNLQASIASEPPPYTFFSNQQSQGQTHDQPGPTSFWEPGINHFLGTNLQAQSRETNLNYGYFPTEHQQIYYSTSPPTEPVTRPFATVESRQQGNPEQNGEARADIQNQGPFNQTSLNHAEPFMVSDSNLPQPEGQRLFSRLSGSSTMTNSDNPLHSFTFQNLPVDSHNTQFNNRGSVDNEALNGSHMPRNTTFPYTTGSPPIESQADLFNHNSRRSLFLGAVSTSGSPPGNGSLNANITAAGRRRPRRTNESGMSQSGPMLRGDQRQLHRHTHHSASGINIGVPGVAPSTRDQGYVNAHLARLLYAGNLVRYPNDPDSFFFGTEAGRRRRFLESLNNNNSEPATPTKGLDNQDDGRPEPKETEDLTVNLECKACMSQLIDTVVLPCGHAVLCRWCADQHMPSSRVDKTKPRGSATCPMCRKPVKQKIRIYLS</sequence>
<comment type="caution">
    <text evidence="4">The sequence shown here is derived from an EMBL/GenBank/DDBJ whole genome shotgun (WGS) entry which is preliminary data.</text>
</comment>
<dbReference type="Pfam" id="PF13920">
    <property type="entry name" value="zf-C3HC4_3"/>
    <property type="match status" value="1"/>
</dbReference>
<dbReference type="Proteomes" id="UP000670092">
    <property type="component" value="Unassembled WGS sequence"/>
</dbReference>
<dbReference type="EMBL" id="JAEVHI010000004">
    <property type="protein sequence ID" value="KAG5293346.1"/>
    <property type="molecule type" value="Genomic_DNA"/>
</dbReference>
<proteinExistence type="predicted"/>
<feature type="domain" description="RING-type" evidence="3">
    <location>
        <begin position="589"/>
        <end position="638"/>
    </location>
</feature>
<feature type="region of interest" description="Disordered" evidence="2">
    <location>
        <begin position="121"/>
        <end position="165"/>
    </location>
</feature>
<gene>
    <name evidence="4" type="ORF">I7I52_04632</name>
</gene>
<dbReference type="Gene3D" id="3.30.40.10">
    <property type="entry name" value="Zinc/RING finger domain, C3HC4 (zinc finger)"/>
    <property type="match status" value="1"/>
</dbReference>
<evidence type="ECO:0000256" key="2">
    <source>
        <dbReference type="SAM" id="MobiDB-lite"/>
    </source>
</evidence>
<feature type="compositionally biased region" description="Polar residues" evidence="2">
    <location>
        <begin position="306"/>
        <end position="315"/>
    </location>
</feature>
<dbReference type="VEuPathDB" id="FungiDB:I7I52_04632"/>
<evidence type="ECO:0000313" key="4">
    <source>
        <dbReference type="EMBL" id="KAG5293346.1"/>
    </source>
</evidence>
<dbReference type="InterPro" id="IPR051728">
    <property type="entry name" value="RING-FYVE_E3_ubiquitin-ligase"/>
</dbReference>
<dbReference type="PROSITE" id="PS50089">
    <property type="entry name" value="ZF_RING_2"/>
    <property type="match status" value="1"/>
</dbReference>
<protein>
    <submittedName>
        <fullName evidence="4">C3HC4 zinc finger domain-containing protein</fullName>
    </submittedName>
</protein>
<evidence type="ECO:0000256" key="1">
    <source>
        <dbReference type="PROSITE-ProRule" id="PRU00175"/>
    </source>
</evidence>